<dbReference type="InterPro" id="IPR052709">
    <property type="entry name" value="Transposase-MT_Hybrid"/>
</dbReference>
<dbReference type="EMBL" id="JAANIC010003549">
    <property type="protein sequence ID" value="KAG5338988.1"/>
    <property type="molecule type" value="Genomic_DNA"/>
</dbReference>
<feature type="non-terminal residue" evidence="2">
    <location>
        <position position="217"/>
    </location>
</feature>
<gene>
    <name evidence="2" type="primary">Ppfia2_1</name>
    <name evidence="2" type="ORF">G6Z76_0000899</name>
</gene>
<organism evidence="2 3">
    <name type="scientific">Acromyrmex charruanus</name>
    <dbReference type="NCBI Taxonomy" id="2715315"/>
    <lineage>
        <taxon>Eukaryota</taxon>
        <taxon>Metazoa</taxon>
        <taxon>Ecdysozoa</taxon>
        <taxon>Arthropoda</taxon>
        <taxon>Hexapoda</taxon>
        <taxon>Insecta</taxon>
        <taxon>Pterygota</taxon>
        <taxon>Neoptera</taxon>
        <taxon>Endopterygota</taxon>
        <taxon>Hymenoptera</taxon>
        <taxon>Apocrita</taxon>
        <taxon>Aculeata</taxon>
        <taxon>Formicoidea</taxon>
        <taxon>Formicidae</taxon>
        <taxon>Myrmicinae</taxon>
        <taxon>Acromyrmex</taxon>
    </lineage>
</organism>
<name>A0A836FLL8_9HYME</name>
<feature type="coiled-coil region" evidence="1">
    <location>
        <begin position="35"/>
        <end position="76"/>
    </location>
</feature>
<protein>
    <submittedName>
        <fullName evidence="2">LIPA2 protein</fullName>
    </submittedName>
</protein>
<dbReference type="PANTHER" id="PTHR46060">
    <property type="entry name" value="MARINER MOS1 TRANSPOSASE-LIKE PROTEIN"/>
    <property type="match status" value="1"/>
</dbReference>
<keyword evidence="3" id="KW-1185">Reference proteome</keyword>
<dbReference type="GO" id="GO:0003676">
    <property type="term" value="F:nucleic acid binding"/>
    <property type="evidence" value="ECO:0007669"/>
    <property type="project" value="InterPro"/>
</dbReference>
<dbReference type="InterPro" id="IPR036397">
    <property type="entry name" value="RNaseH_sf"/>
</dbReference>
<keyword evidence="1" id="KW-0175">Coiled coil</keyword>
<proteinExistence type="predicted"/>
<reference evidence="2" key="1">
    <citation type="submission" date="2020-03" db="EMBL/GenBank/DDBJ databases">
        <title>Relaxed selection underlies rapid genomic changes in the transitions from sociality to social parasitism in ants.</title>
        <authorList>
            <person name="Bi X."/>
        </authorList>
    </citation>
    <scope>NUCLEOTIDE SEQUENCE</scope>
    <source>
        <strain evidence="2">BGI-DK2014a</strain>
        <tissue evidence="2">Whole body</tissue>
    </source>
</reference>
<feature type="non-terminal residue" evidence="2">
    <location>
        <position position="1"/>
    </location>
</feature>
<evidence type="ECO:0000256" key="1">
    <source>
        <dbReference type="SAM" id="Coils"/>
    </source>
</evidence>
<accession>A0A836FLL8</accession>
<sequence length="217" mass="25653">MWNMMCDVMPTIAEDSMSQRSSQFSGEDGNIEQLMVQMLDERDKMMESMREHQERLQEMEARLTEVEKERDALNRQLNANIPQKAELDNVHSTSAPAFATIYNWVNEFKRGRTSTCDAPRSEHLIEAVYYAALLDRFNNILKKKRPHSPDLAPYDFFLFPNLKKWFGGKRFITREQLIAETEAYFERLDKSYYSNGLKKLKNRWIKYIALKGDYVEK</sequence>
<dbReference type="Proteomes" id="UP000669903">
    <property type="component" value="Unassembled WGS sequence"/>
</dbReference>
<dbReference type="AlphaFoldDB" id="A0A836FLL8"/>
<dbReference type="Gene3D" id="3.30.420.10">
    <property type="entry name" value="Ribonuclease H-like superfamily/Ribonuclease H"/>
    <property type="match status" value="1"/>
</dbReference>
<dbReference type="PANTHER" id="PTHR46060:SF1">
    <property type="entry name" value="MARINER MOS1 TRANSPOSASE-LIKE PROTEIN"/>
    <property type="match status" value="1"/>
</dbReference>
<evidence type="ECO:0000313" key="3">
    <source>
        <dbReference type="Proteomes" id="UP000669903"/>
    </source>
</evidence>
<evidence type="ECO:0000313" key="2">
    <source>
        <dbReference type="EMBL" id="KAG5338988.1"/>
    </source>
</evidence>
<comment type="caution">
    <text evidence="2">The sequence shown here is derived from an EMBL/GenBank/DDBJ whole genome shotgun (WGS) entry which is preliminary data.</text>
</comment>